<evidence type="ECO:0000313" key="2">
    <source>
        <dbReference type="Proteomes" id="UP000054725"/>
    </source>
</evidence>
<dbReference type="AlphaFoldDB" id="A0A0W0WUN0"/>
<name>A0A0W0WUN0_9GAMM</name>
<accession>A0A0W0WUN0</accession>
<dbReference type="EMBL" id="LNYO01000013">
    <property type="protein sequence ID" value="KTD36042.1"/>
    <property type="molecule type" value="Genomic_DNA"/>
</dbReference>
<keyword evidence="2" id="KW-1185">Reference proteome</keyword>
<evidence type="ECO:0000313" key="1">
    <source>
        <dbReference type="EMBL" id="KTD36042.1"/>
    </source>
</evidence>
<comment type="caution">
    <text evidence="1">The sequence shown here is derived from an EMBL/GenBank/DDBJ whole genome shotgun (WGS) entry which is preliminary data.</text>
</comment>
<sequence>MFKAFRKSLKEVGDLTFMTVASSAAGYTTYSFGSSIYEFFKHQSEEKPSTGEHKEIKDESLRY</sequence>
<dbReference type="Proteomes" id="UP000054725">
    <property type="component" value="Unassembled WGS sequence"/>
</dbReference>
<reference evidence="1 2" key="1">
    <citation type="submission" date="2015-11" db="EMBL/GenBank/DDBJ databases">
        <title>Genomic analysis of 38 Legionella species identifies large and diverse effector repertoires.</title>
        <authorList>
            <person name="Burstein D."/>
            <person name="Amaro F."/>
            <person name="Zusman T."/>
            <person name="Lifshitz Z."/>
            <person name="Cohen O."/>
            <person name="Gilbert J.A."/>
            <person name="Pupko T."/>
            <person name="Shuman H.A."/>
            <person name="Segal G."/>
        </authorList>
    </citation>
    <scope>NUCLEOTIDE SEQUENCE [LARGE SCALE GENOMIC DNA]</scope>
    <source>
        <strain evidence="1 2">ATCC 49506</strain>
    </source>
</reference>
<dbReference type="RefSeq" id="WP_058504069.1">
    <property type="nucleotide sequence ID" value="NZ_CAAAIF010000001.1"/>
</dbReference>
<protein>
    <submittedName>
        <fullName evidence="1">Uncharacterized protein</fullName>
    </submittedName>
</protein>
<dbReference type="PATRIC" id="fig|45070.6.peg.1087"/>
<organism evidence="1 2">
    <name type="scientific">Legionella nautarum</name>
    <dbReference type="NCBI Taxonomy" id="45070"/>
    <lineage>
        <taxon>Bacteria</taxon>
        <taxon>Pseudomonadati</taxon>
        <taxon>Pseudomonadota</taxon>
        <taxon>Gammaproteobacteria</taxon>
        <taxon>Legionellales</taxon>
        <taxon>Legionellaceae</taxon>
        <taxon>Legionella</taxon>
    </lineage>
</organism>
<gene>
    <name evidence="1" type="ORF">Lnau_1026</name>
</gene>
<proteinExistence type="predicted"/>